<gene>
    <name evidence="1" type="ORF">KM029_11050</name>
</gene>
<organism evidence="1 2">
    <name type="scientific">Flammeovirga kamogawensis</name>
    <dbReference type="NCBI Taxonomy" id="373891"/>
    <lineage>
        <taxon>Bacteria</taxon>
        <taxon>Pseudomonadati</taxon>
        <taxon>Bacteroidota</taxon>
        <taxon>Cytophagia</taxon>
        <taxon>Cytophagales</taxon>
        <taxon>Flammeovirgaceae</taxon>
        <taxon>Flammeovirga</taxon>
    </lineage>
</organism>
<dbReference type="RefSeq" id="WP_144073335.1">
    <property type="nucleotide sequence ID" value="NZ_CP076128.1"/>
</dbReference>
<proteinExistence type="predicted"/>
<evidence type="ECO:0000313" key="1">
    <source>
        <dbReference type="EMBL" id="QWG05906.1"/>
    </source>
</evidence>
<dbReference type="EMBL" id="CP076128">
    <property type="protein sequence ID" value="QWG05906.1"/>
    <property type="molecule type" value="Genomic_DNA"/>
</dbReference>
<protein>
    <recommendedName>
        <fullName evidence="3">Lipocalin family protein</fullName>
    </recommendedName>
</protein>
<reference evidence="1 2" key="1">
    <citation type="submission" date="2021-05" db="EMBL/GenBank/DDBJ databases">
        <title>Comparative genomic studies on the polysaccharide-degrading batcterial strains of the Flammeovirga genus.</title>
        <authorList>
            <person name="Zewei F."/>
            <person name="Zheng Z."/>
            <person name="Yu L."/>
            <person name="Ruyue G."/>
            <person name="Yanhong M."/>
            <person name="Yuanyuan C."/>
            <person name="Jingyan G."/>
            <person name="Wenjun H."/>
        </authorList>
    </citation>
    <scope>NUCLEOTIDE SEQUENCE [LARGE SCALE GENOMIC DNA]</scope>
    <source>
        <strain evidence="1 2">YS10</strain>
    </source>
</reference>
<name>A0ABX8GQX4_9BACT</name>
<sequence>MMNKNNLYLVVFLTALFLACKPTLNKSTFPKEYFGKWVHLVEKDSADVKTYIRNSDKLEIIRGGRTTFELLENGKVNYETSGSSDKLIFKSGFWSFNNKEQLISFVFDETTTDYYVLSLDKNLLKIKQKTLKSVQKD</sequence>
<keyword evidence="2" id="KW-1185">Reference proteome</keyword>
<dbReference type="PROSITE" id="PS51257">
    <property type="entry name" value="PROKAR_LIPOPROTEIN"/>
    <property type="match status" value="1"/>
</dbReference>
<evidence type="ECO:0000313" key="2">
    <source>
        <dbReference type="Proteomes" id="UP000682802"/>
    </source>
</evidence>
<dbReference type="Proteomes" id="UP000682802">
    <property type="component" value="Chromosome 1"/>
</dbReference>
<evidence type="ECO:0008006" key="3">
    <source>
        <dbReference type="Google" id="ProtNLM"/>
    </source>
</evidence>
<accession>A0ABX8GQX4</accession>